<sequence length="154" mass="16741">MINRIQAIAAALQQVGVGETSRVLIFEDATVDRPCYVLAIMRLGAMLQRAASQLLSLSTRDIRIPCSGGGCDIYSVLRPINVSPTKLLVQMAYGRNIPKHYISSADVVSAEGVEIPAGSAAKYPPRVDRSNGYVELRWAYGQILEHAVFLNVPV</sequence>
<accession>A0A0G4P7M0</accession>
<organism evidence="1 2">
    <name type="scientific">Penicillium camemberti (strain FM 013)</name>
    <dbReference type="NCBI Taxonomy" id="1429867"/>
    <lineage>
        <taxon>Eukaryota</taxon>
        <taxon>Fungi</taxon>
        <taxon>Dikarya</taxon>
        <taxon>Ascomycota</taxon>
        <taxon>Pezizomycotina</taxon>
        <taxon>Eurotiomycetes</taxon>
        <taxon>Eurotiomycetidae</taxon>
        <taxon>Eurotiales</taxon>
        <taxon>Aspergillaceae</taxon>
        <taxon>Penicillium</taxon>
    </lineage>
</organism>
<dbReference type="AlphaFoldDB" id="A0A0G4P7M0"/>
<gene>
    <name evidence="1" type="ORF">PCAMFM013_S007g000281</name>
</gene>
<dbReference type="EMBL" id="HG793140">
    <property type="protein sequence ID" value="CRL22300.1"/>
    <property type="molecule type" value="Genomic_DNA"/>
</dbReference>
<dbReference type="SUPFAM" id="SSF56801">
    <property type="entry name" value="Acetyl-CoA synthetase-like"/>
    <property type="match status" value="1"/>
</dbReference>
<proteinExistence type="predicted"/>
<keyword evidence="2" id="KW-1185">Reference proteome</keyword>
<evidence type="ECO:0000313" key="2">
    <source>
        <dbReference type="Proteomes" id="UP000053732"/>
    </source>
</evidence>
<evidence type="ECO:0000313" key="1">
    <source>
        <dbReference type="EMBL" id="CRL22300.1"/>
    </source>
</evidence>
<dbReference type="STRING" id="1429867.A0A0G4P7M0"/>
<name>A0A0G4P7M0_PENC3</name>
<protein>
    <submittedName>
        <fullName evidence="1">Str. FM013</fullName>
    </submittedName>
</protein>
<reference evidence="1 2" key="1">
    <citation type="journal article" date="2014" name="Nat. Commun.">
        <title>Multiple recent horizontal transfers of a large genomic region in cheese making fungi.</title>
        <authorList>
            <person name="Cheeseman K."/>
            <person name="Ropars J."/>
            <person name="Renault P."/>
            <person name="Dupont J."/>
            <person name="Gouzy J."/>
            <person name="Branca A."/>
            <person name="Abraham A.L."/>
            <person name="Ceppi M."/>
            <person name="Conseiller E."/>
            <person name="Debuchy R."/>
            <person name="Malagnac F."/>
            <person name="Goarin A."/>
            <person name="Silar P."/>
            <person name="Lacoste S."/>
            <person name="Sallet E."/>
            <person name="Bensimon A."/>
            <person name="Giraud T."/>
            <person name="Brygoo Y."/>
        </authorList>
    </citation>
    <scope>NUCLEOTIDE SEQUENCE [LARGE SCALE GENOMIC DNA]</scope>
    <source>
        <strain evidence="2">FM 013</strain>
    </source>
</reference>
<dbReference type="Proteomes" id="UP000053732">
    <property type="component" value="Unassembled WGS sequence"/>
</dbReference>